<protein>
    <submittedName>
        <fullName evidence="1">Uncharacterized protein</fullName>
    </submittedName>
</protein>
<comment type="caution">
    <text evidence="1">The sequence shown here is derived from an EMBL/GenBank/DDBJ whole genome shotgun (WGS) entry which is preliminary data.</text>
</comment>
<accession>A0A822YK03</accession>
<organism evidence="1 2">
    <name type="scientific">Nelumbo nucifera</name>
    <name type="common">Sacred lotus</name>
    <dbReference type="NCBI Taxonomy" id="4432"/>
    <lineage>
        <taxon>Eukaryota</taxon>
        <taxon>Viridiplantae</taxon>
        <taxon>Streptophyta</taxon>
        <taxon>Embryophyta</taxon>
        <taxon>Tracheophyta</taxon>
        <taxon>Spermatophyta</taxon>
        <taxon>Magnoliopsida</taxon>
        <taxon>Proteales</taxon>
        <taxon>Nelumbonaceae</taxon>
        <taxon>Nelumbo</taxon>
    </lineage>
</organism>
<dbReference type="Proteomes" id="UP000607653">
    <property type="component" value="Unassembled WGS sequence"/>
</dbReference>
<sequence length="26" mass="3081">MAKVFLIGEEAMGWFQTFMEDRKLVC</sequence>
<dbReference type="EMBL" id="DUZY01000003">
    <property type="protein sequence ID" value="DAD32837.1"/>
    <property type="molecule type" value="Genomic_DNA"/>
</dbReference>
<keyword evidence="2" id="KW-1185">Reference proteome</keyword>
<reference evidence="1 2" key="1">
    <citation type="journal article" date="2020" name="Mol. Biol. Evol.">
        <title>Distinct Expression and Methylation Patterns for Genes with Different Fates following a Single Whole-Genome Duplication in Flowering Plants.</title>
        <authorList>
            <person name="Shi T."/>
            <person name="Rahmani R.S."/>
            <person name="Gugger P.F."/>
            <person name="Wang M."/>
            <person name="Li H."/>
            <person name="Zhang Y."/>
            <person name="Li Z."/>
            <person name="Wang Q."/>
            <person name="Van de Peer Y."/>
            <person name="Marchal K."/>
            <person name="Chen J."/>
        </authorList>
    </citation>
    <scope>NUCLEOTIDE SEQUENCE [LARGE SCALE GENOMIC DNA]</scope>
    <source>
        <tissue evidence="1">Leaf</tissue>
    </source>
</reference>
<dbReference type="AlphaFoldDB" id="A0A822YK03"/>
<proteinExistence type="predicted"/>
<name>A0A822YK03_NELNU</name>
<gene>
    <name evidence="1" type="ORF">HUJ06_011688</name>
</gene>
<evidence type="ECO:0000313" key="1">
    <source>
        <dbReference type="EMBL" id="DAD32837.1"/>
    </source>
</evidence>
<evidence type="ECO:0000313" key="2">
    <source>
        <dbReference type="Proteomes" id="UP000607653"/>
    </source>
</evidence>